<comment type="caution">
    <text evidence="2">The sequence shown here is derived from an EMBL/GenBank/DDBJ whole genome shotgun (WGS) entry which is preliminary data.</text>
</comment>
<keyword evidence="3" id="KW-1185">Reference proteome</keyword>
<dbReference type="Proteomes" id="UP001054945">
    <property type="component" value="Unassembled WGS sequence"/>
</dbReference>
<feature type="region of interest" description="Disordered" evidence="1">
    <location>
        <begin position="55"/>
        <end position="168"/>
    </location>
</feature>
<protein>
    <submittedName>
        <fullName evidence="2">Uncharacterized protein</fullName>
    </submittedName>
</protein>
<proteinExistence type="predicted"/>
<gene>
    <name evidence="2" type="ORF">CEXT_455121</name>
</gene>
<dbReference type="AlphaFoldDB" id="A0AAV4QHN7"/>
<evidence type="ECO:0000313" key="3">
    <source>
        <dbReference type="Proteomes" id="UP001054945"/>
    </source>
</evidence>
<sequence>MKKEKKSRIWILWEGSIQKSRNIIPRGLTKEQKGEKGKKKNCDFWILREETGRPSSLLTQIRNTSDQSHKNGRLTIRHTAPESAPGKRLDGRFRPQQQMSRNIIPRGLTKDQKGEKGKKKKKSQFLDTERGNPSRPSSLLTQSRNPSDQWRKNGRLTIHQSAPECTGQ</sequence>
<organism evidence="2 3">
    <name type="scientific">Caerostris extrusa</name>
    <name type="common">Bark spider</name>
    <name type="synonym">Caerostris bankana</name>
    <dbReference type="NCBI Taxonomy" id="172846"/>
    <lineage>
        <taxon>Eukaryota</taxon>
        <taxon>Metazoa</taxon>
        <taxon>Ecdysozoa</taxon>
        <taxon>Arthropoda</taxon>
        <taxon>Chelicerata</taxon>
        <taxon>Arachnida</taxon>
        <taxon>Araneae</taxon>
        <taxon>Araneomorphae</taxon>
        <taxon>Entelegynae</taxon>
        <taxon>Araneoidea</taxon>
        <taxon>Araneidae</taxon>
        <taxon>Caerostris</taxon>
    </lineage>
</organism>
<reference evidence="2 3" key="1">
    <citation type="submission" date="2021-06" db="EMBL/GenBank/DDBJ databases">
        <title>Caerostris extrusa draft genome.</title>
        <authorList>
            <person name="Kono N."/>
            <person name="Arakawa K."/>
        </authorList>
    </citation>
    <scope>NUCLEOTIDE SEQUENCE [LARGE SCALE GENOMIC DNA]</scope>
</reference>
<evidence type="ECO:0000256" key="1">
    <source>
        <dbReference type="SAM" id="MobiDB-lite"/>
    </source>
</evidence>
<evidence type="ECO:0000313" key="2">
    <source>
        <dbReference type="EMBL" id="GIY07752.1"/>
    </source>
</evidence>
<feature type="compositionally biased region" description="Polar residues" evidence="1">
    <location>
        <begin position="134"/>
        <end position="148"/>
    </location>
</feature>
<feature type="compositionally biased region" description="Polar residues" evidence="1">
    <location>
        <begin position="55"/>
        <end position="66"/>
    </location>
</feature>
<accession>A0AAV4QHN7</accession>
<name>A0AAV4QHN7_CAEEX</name>
<dbReference type="EMBL" id="BPLR01006150">
    <property type="protein sequence ID" value="GIY07752.1"/>
    <property type="molecule type" value="Genomic_DNA"/>
</dbReference>